<organism evidence="4 5">
    <name type="scientific">Nocardia callitridis</name>
    <dbReference type="NCBI Taxonomy" id="648753"/>
    <lineage>
        <taxon>Bacteria</taxon>
        <taxon>Bacillati</taxon>
        <taxon>Actinomycetota</taxon>
        <taxon>Actinomycetes</taxon>
        <taxon>Mycobacteriales</taxon>
        <taxon>Nocardiaceae</taxon>
        <taxon>Nocardia</taxon>
    </lineage>
</organism>
<dbReference type="InterPro" id="IPR022742">
    <property type="entry name" value="Hydrolase_4"/>
</dbReference>
<evidence type="ECO:0000313" key="5">
    <source>
        <dbReference type="Proteomes" id="UP001500603"/>
    </source>
</evidence>
<keyword evidence="5" id="KW-1185">Reference proteome</keyword>
<sequence length="463" mass="49080">MRSGRLVTFVLFAVAATVVGCSSGSSDSDTEQSAPTLGEWHGQIEIPDHPLALGVNFTDASSATIDIPAQGLSGAPLKEVRTDPEAVEFAIAAIPGDPRFRGRFDAETETIVGDFTQSGQSFPLRLARGKVEEPARPQEPKPPFPYKSEDVTYRSGDITIAGTLTAPEGAGPFPAVLLITGSGPQDRDEQIVGHKPFLLIADTLTRAGYAVLRADDRGVGGTGGDLEESNYTDLSGDAAAGVGFLRGRSEIDPTRIGLFGHSEGGYLAPLVAARPDSGVAFVVLMAGPAVPGSEVLIEQNRLIGAATGTPPEEVDTRVRQTTELVDVLKRNDIEGAQDLVRRQNAELPEDQRVSDEQLTAGINPILAALVNYDPAPALSALRVPVFAFYGGHDLQVPAAQSEQPMREHLAADPDATVHVFPGLNHLMQPAPTGNPSEYAGIETTVAPEVLTYVTDWLDQRTRK</sequence>
<evidence type="ECO:0000259" key="3">
    <source>
        <dbReference type="Pfam" id="PF12146"/>
    </source>
</evidence>
<gene>
    <name evidence="4" type="ORF">GCM10023318_46270</name>
</gene>
<feature type="chain" id="PRO_5046139947" evidence="2">
    <location>
        <begin position="21"/>
        <end position="463"/>
    </location>
</feature>
<dbReference type="EMBL" id="BAABJM010000005">
    <property type="protein sequence ID" value="GAA5062520.1"/>
    <property type="molecule type" value="Genomic_DNA"/>
</dbReference>
<evidence type="ECO:0000256" key="2">
    <source>
        <dbReference type="SAM" id="SignalP"/>
    </source>
</evidence>
<feature type="region of interest" description="Disordered" evidence="1">
    <location>
        <begin position="131"/>
        <end position="150"/>
    </location>
</feature>
<dbReference type="PANTHER" id="PTHR43265">
    <property type="entry name" value="ESTERASE ESTD"/>
    <property type="match status" value="1"/>
</dbReference>
<feature type="domain" description="Serine aminopeptidase S33" evidence="3">
    <location>
        <begin position="200"/>
        <end position="426"/>
    </location>
</feature>
<comment type="caution">
    <text evidence="4">The sequence shown here is derived from an EMBL/GenBank/DDBJ whole genome shotgun (WGS) entry which is preliminary data.</text>
</comment>
<dbReference type="Gene3D" id="3.40.50.1820">
    <property type="entry name" value="alpha/beta hydrolase"/>
    <property type="match status" value="1"/>
</dbReference>
<keyword evidence="4" id="KW-0378">Hydrolase</keyword>
<dbReference type="PROSITE" id="PS51257">
    <property type="entry name" value="PROKAR_LIPOPROTEIN"/>
    <property type="match status" value="1"/>
</dbReference>
<protein>
    <submittedName>
        <fullName evidence="4">Alpha/beta hydrolase</fullName>
    </submittedName>
</protein>
<name>A0ABP9KRW5_9NOCA</name>
<dbReference type="Pfam" id="PF12146">
    <property type="entry name" value="Hydrolase_4"/>
    <property type="match status" value="1"/>
</dbReference>
<dbReference type="SUPFAM" id="SSF53474">
    <property type="entry name" value="alpha/beta-Hydrolases"/>
    <property type="match status" value="1"/>
</dbReference>
<dbReference type="Proteomes" id="UP001500603">
    <property type="component" value="Unassembled WGS sequence"/>
</dbReference>
<accession>A0ABP9KRW5</accession>
<dbReference type="PANTHER" id="PTHR43265:SF1">
    <property type="entry name" value="ESTERASE ESTD"/>
    <property type="match status" value="1"/>
</dbReference>
<reference evidence="5" key="1">
    <citation type="journal article" date="2019" name="Int. J. Syst. Evol. Microbiol.">
        <title>The Global Catalogue of Microorganisms (GCM) 10K type strain sequencing project: providing services to taxonomists for standard genome sequencing and annotation.</title>
        <authorList>
            <consortium name="The Broad Institute Genomics Platform"/>
            <consortium name="The Broad Institute Genome Sequencing Center for Infectious Disease"/>
            <person name="Wu L."/>
            <person name="Ma J."/>
        </authorList>
    </citation>
    <scope>NUCLEOTIDE SEQUENCE [LARGE SCALE GENOMIC DNA]</scope>
    <source>
        <strain evidence="5">JCM 18298</strain>
    </source>
</reference>
<evidence type="ECO:0000256" key="1">
    <source>
        <dbReference type="SAM" id="MobiDB-lite"/>
    </source>
</evidence>
<dbReference type="InterPro" id="IPR053145">
    <property type="entry name" value="AB_hydrolase_Est10"/>
</dbReference>
<dbReference type="InterPro" id="IPR029058">
    <property type="entry name" value="AB_hydrolase_fold"/>
</dbReference>
<proteinExistence type="predicted"/>
<keyword evidence="2" id="KW-0732">Signal</keyword>
<evidence type="ECO:0000313" key="4">
    <source>
        <dbReference type="EMBL" id="GAA5062520.1"/>
    </source>
</evidence>
<dbReference type="GO" id="GO:0016787">
    <property type="term" value="F:hydrolase activity"/>
    <property type="evidence" value="ECO:0007669"/>
    <property type="project" value="UniProtKB-KW"/>
</dbReference>
<dbReference type="RefSeq" id="WP_345497840.1">
    <property type="nucleotide sequence ID" value="NZ_BAABJM010000005.1"/>
</dbReference>
<feature type="signal peptide" evidence="2">
    <location>
        <begin position="1"/>
        <end position="20"/>
    </location>
</feature>